<sequence length="842" mass="96814">MRDEVRSCCLRTTNGIRRFTAFVISHVGLCFLVAIYAVLGALMFQASYLFCPAIEYPNELTFQGHIKNDTWVVVDGLYAFIRENVVIEESEVKKKAHELLKEFEQELVKAVNFEGFDENDDVRTKYQWTFSGALLYSITVFTTIGYGHICPKTVLGRLMTIFYAMVGIPLMLLCLANIAESLASVFTYLYFKVCCAYCRWQKNRRRIRRAALSFRYHPNAAMNIRRAQSSRSAQRYNTVRRNASLNRQKNSRFGTAAGETKSVRSFGRYENSRFDRMDTMSLPGKRKVSQNRSPNGTMRGYSRRPHLQKSNTTLNMDHMETMLDEKRGGGERGERRRGFSQRYTVSQSPAREYKYARGILHDDGLIDVRTYPSFHEVVHAHETRPSRGRGSRRGGGGGDHNGHGPPGGGGVPNVVISRPRQRFDEKERKASSDAEKEDTSAQLSFSDEDDNFERKCRLSPSKMDKMEKERERERMEKMDKFDKFSMQLERALEMRDMQPSTSAHQGLASAAERGDRLPRKQPSLDSSISRRLRGELDIRSYRSAGSERSDELSLHSLKRGNYGRPSSEKMPVTVGIFIVFAFITGGAILFSVWENWNIFDGAYYCFITLSTIGFGDIVPGQALDEGSQEKLVVCALYLLFGMALIAMCFKLMQDDVVQKARWLGRKIGILGKPILLSQTITRHVFFFFTTTGSMTAPPSEKRQRRKDSRRRDTDFSGSSQRRQRRDTIEDFFEEEEDDEETDVEDEEMAFLEQRRDRSDNFLIDPWEEVSFREEEDSSSESDLDDDIVLEEDEEDDPLSEEKTDPGEEKTDPDKRTTSSGSSKRDEERFEKGYGQRTRRLHR</sequence>
<dbReference type="PANTHER" id="PTHR11003">
    <property type="entry name" value="POTASSIUM CHANNEL, SUBFAMILY K"/>
    <property type="match status" value="1"/>
</dbReference>
<feature type="compositionally biased region" description="Gly residues" evidence="9">
    <location>
        <begin position="393"/>
        <end position="411"/>
    </location>
</feature>
<evidence type="ECO:0000256" key="5">
    <source>
        <dbReference type="ARBA" id="ARBA00023065"/>
    </source>
</evidence>
<dbReference type="InterPro" id="IPR003280">
    <property type="entry name" value="2pore_dom_K_chnl"/>
</dbReference>
<keyword evidence="2 8" id="KW-0813">Transport</keyword>
<keyword evidence="4 10" id="KW-1133">Transmembrane helix</keyword>
<dbReference type="OrthoDB" id="297496at2759"/>
<reference evidence="12" key="1">
    <citation type="journal article" date="2008" name="Nat. Genet.">
        <title>The Pristionchus pacificus genome provides a unique perspective on nematode lifestyle and parasitism.</title>
        <authorList>
            <person name="Dieterich C."/>
            <person name="Clifton S.W."/>
            <person name="Schuster L.N."/>
            <person name="Chinwalla A."/>
            <person name="Delehaunty K."/>
            <person name="Dinkelacker I."/>
            <person name="Fulton L."/>
            <person name="Fulton R."/>
            <person name="Godfrey J."/>
            <person name="Minx P."/>
            <person name="Mitreva M."/>
            <person name="Roeseler W."/>
            <person name="Tian H."/>
            <person name="Witte H."/>
            <person name="Yang S.P."/>
            <person name="Wilson R.K."/>
            <person name="Sommer R.J."/>
        </authorList>
    </citation>
    <scope>NUCLEOTIDE SEQUENCE [LARGE SCALE GENOMIC DNA]</scope>
    <source>
        <strain evidence="12">PS312</strain>
    </source>
</reference>
<keyword evidence="7 8" id="KW-0407">Ion channel</keyword>
<dbReference type="AlphaFoldDB" id="A0A2A6CDD2"/>
<evidence type="ECO:0000256" key="1">
    <source>
        <dbReference type="ARBA" id="ARBA00004141"/>
    </source>
</evidence>
<feature type="transmembrane region" description="Helical" evidence="10">
    <location>
        <begin position="598"/>
        <end position="619"/>
    </location>
</feature>
<keyword evidence="6 10" id="KW-0472">Membrane</keyword>
<comment type="similarity">
    <text evidence="8">Belongs to the two pore domain potassium channel (TC 1.A.1.8) family.</text>
</comment>
<feature type="transmembrane region" description="Helical" evidence="10">
    <location>
        <begin position="572"/>
        <end position="592"/>
    </location>
</feature>
<keyword evidence="12" id="KW-1185">Reference proteome</keyword>
<evidence type="ECO:0000256" key="8">
    <source>
        <dbReference type="RuleBase" id="RU003857"/>
    </source>
</evidence>
<evidence type="ECO:0000256" key="3">
    <source>
        <dbReference type="ARBA" id="ARBA00022692"/>
    </source>
</evidence>
<accession>A0A8R1Y682</accession>
<gene>
    <name evidence="11" type="primary">WBGene00092493</name>
</gene>
<dbReference type="GO" id="GO:0005886">
    <property type="term" value="C:plasma membrane"/>
    <property type="evidence" value="ECO:0000318"/>
    <property type="project" value="GO_Central"/>
</dbReference>
<dbReference type="SUPFAM" id="SSF81324">
    <property type="entry name" value="Voltage-gated potassium channels"/>
    <property type="match status" value="2"/>
</dbReference>
<dbReference type="InterPro" id="IPR013099">
    <property type="entry name" value="K_chnl_dom"/>
</dbReference>
<feature type="transmembrane region" description="Helical" evidence="10">
    <location>
        <begin position="631"/>
        <end position="652"/>
    </location>
</feature>
<protein>
    <submittedName>
        <fullName evidence="11">Twk-39</fullName>
    </submittedName>
</protein>
<evidence type="ECO:0000313" key="11">
    <source>
        <dbReference type="EnsemblMetazoa" id="PPA02939.1"/>
    </source>
</evidence>
<name>A0A2A6CDD2_PRIPA</name>
<dbReference type="GO" id="GO:0071805">
    <property type="term" value="P:potassium ion transmembrane transport"/>
    <property type="evidence" value="ECO:0000318"/>
    <property type="project" value="GO_Central"/>
</dbReference>
<feature type="transmembrane region" description="Helical" evidence="10">
    <location>
        <begin position="128"/>
        <end position="149"/>
    </location>
</feature>
<feature type="compositionally biased region" description="Basic and acidic residues" evidence="9">
    <location>
        <begin position="799"/>
        <end position="833"/>
    </location>
</feature>
<dbReference type="Pfam" id="PF07885">
    <property type="entry name" value="Ion_trans_2"/>
    <property type="match status" value="2"/>
</dbReference>
<feature type="transmembrane region" description="Helical" evidence="10">
    <location>
        <begin position="21"/>
        <end position="44"/>
    </location>
</feature>
<feature type="region of interest" description="Disordered" evidence="9">
    <location>
        <begin position="325"/>
        <end position="345"/>
    </location>
</feature>
<evidence type="ECO:0000256" key="10">
    <source>
        <dbReference type="SAM" id="Phobius"/>
    </source>
</evidence>
<dbReference type="Gene3D" id="1.10.287.70">
    <property type="match status" value="2"/>
</dbReference>
<accession>A0A2A6CDD2</accession>
<feature type="region of interest" description="Disordered" evidence="9">
    <location>
        <begin position="284"/>
        <end position="310"/>
    </location>
</feature>
<dbReference type="Proteomes" id="UP000005239">
    <property type="component" value="Unassembled WGS sequence"/>
</dbReference>
<evidence type="ECO:0000256" key="9">
    <source>
        <dbReference type="SAM" id="MobiDB-lite"/>
    </source>
</evidence>
<feature type="transmembrane region" description="Helical" evidence="10">
    <location>
        <begin position="161"/>
        <end position="179"/>
    </location>
</feature>
<feature type="compositionally biased region" description="Acidic residues" evidence="9">
    <location>
        <begin position="773"/>
        <end position="798"/>
    </location>
</feature>
<feature type="compositionally biased region" description="Basic and acidic residues" evidence="9">
    <location>
        <begin position="421"/>
        <end position="439"/>
    </location>
</feature>
<feature type="compositionally biased region" description="Basic and acidic residues" evidence="9">
    <location>
        <begin position="452"/>
        <end position="476"/>
    </location>
</feature>
<feature type="region of interest" description="Disordered" evidence="9">
    <location>
        <begin position="770"/>
        <end position="842"/>
    </location>
</feature>
<dbReference type="EnsemblMetazoa" id="PPA02939.1">
    <property type="protein sequence ID" value="PPA02939.1"/>
    <property type="gene ID" value="WBGene00092493"/>
</dbReference>
<dbReference type="PANTHER" id="PTHR11003:SF337">
    <property type="entry name" value="POTASSIUM CHANNEL DOMAIN-CONTAINING PROTEIN"/>
    <property type="match status" value="1"/>
</dbReference>
<keyword evidence="5 8" id="KW-0406">Ion transport</keyword>
<feature type="region of interest" description="Disordered" evidence="9">
    <location>
        <begin position="496"/>
        <end position="528"/>
    </location>
</feature>
<reference evidence="11" key="2">
    <citation type="submission" date="2022-06" db="UniProtKB">
        <authorList>
            <consortium name="EnsemblMetazoa"/>
        </authorList>
    </citation>
    <scope>IDENTIFICATION</scope>
    <source>
        <strain evidence="11">PS312</strain>
    </source>
</reference>
<evidence type="ECO:0000256" key="4">
    <source>
        <dbReference type="ARBA" id="ARBA00022989"/>
    </source>
</evidence>
<feature type="compositionally biased region" description="Basic and acidic residues" evidence="9">
    <location>
        <begin position="325"/>
        <end position="337"/>
    </location>
</feature>
<organism evidence="11 12">
    <name type="scientific">Pristionchus pacificus</name>
    <name type="common">Parasitic nematode worm</name>
    <dbReference type="NCBI Taxonomy" id="54126"/>
    <lineage>
        <taxon>Eukaryota</taxon>
        <taxon>Metazoa</taxon>
        <taxon>Ecdysozoa</taxon>
        <taxon>Nematoda</taxon>
        <taxon>Chromadorea</taxon>
        <taxon>Rhabditida</taxon>
        <taxon>Rhabditina</taxon>
        <taxon>Diplogasteromorpha</taxon>
        <taxon>Diplogasteroidea</taxon>
        <taxon>Neodiplogasteridae</taxon>
        <taxon>Pristionchus</taxon>
    </lineage>
</organism>
<evidence type="ECO:0000256" key="6">
    <source>
        <dbReference type="ARBA" id="ARBA00023136"/>
    </source>
</evidence>
<dbReference type="FunFam" id="1.10.287.70:FF:000265">
    <property type="entry name" value="TWiK family of potassium channels"/>
    <property type="match status" value="1"/>
</dbReference>
<keyword evidence="3 8" id="KW-0812">Transmembrane</keyword>
<dbReference type="GO" id="GO:0022841">
    <property type="term" value="F:potassium ion leak channel activity"/>
    <property type="evidence" value="ECO:0000318"/>
    <property type="project" value="GO_Central"/>
</dbReference>
<feature type="region of interest" description="Disordered" evidence="9">
    <location>
        <begin position="695"/>
        <end position="746"/>
    </location>
</feature>
<evidence type="ECO:0000313" key="12">
    <source>
        <dbReference type="Proteomes" id="UP000005239"/>
    </source>
</evidence>
<evidence type="ECO:0000256" key="7">
    <source>
        <dbReference type="ARBA" id="ARBA00023303"/>
    </source>
</evidence>
<comment type="subcellular location">
    <subcellularLocation>
        <location evidence="1">Membrane</location>
        <topology evidence="1">Multi-pass membrane protein</topology>
    </subcellularLocation>
</comment>
<dbReference type="GO" id="GO:0015271">
    <property type="term" value="F:outward rectifier potassium channel activity"/>
    <property type="evidence" value="ECO:0000318"/>
    <property type="project" value="GO_Central"/>
</dbReference>
<feature type="region of interest" description="Disordered" evidence="9">
    <location>
        <begin position="378"/>
        <end position="476"/>
    </location>
</feature>
<feature type="compositionally biased region" description="Acidic residues" evidence="9">
    <location>
        <begin position="729"/>
        <end position="746"/>
    </location>
</feature>
<proteinExistence type="inferred from homology"/>
<evidence type="ECO:0000256" key="2">
    <source>
        <dbReference type="ARBA" id="ARBA00022448"/>
    </source>
</evidence>
<dbReference type="PRINTS" id="PR01333">
    <property type="entry name" value="2POREKCHANEL"/>
</dbReference>